<evidence type="ECO:0000256" key="1">
    <source>
        <dbReference type="ARBA" id="ARBA00008773"/>
    </source>
</evidence>
<keyword evidence="2 5" id="KW-0378">Hydrolase</keyword>
<evidence type="ECO:0000313" key="8">
    <source>
        <dbReference type="EMBL" id="PNT73588.1"/>
    </source>
</evidence>
<organism evidence="9">
    <name type="scientific">Brachypodium distachyon</name>
    <name type="common">Purple false brome</name>
    <name type="synonym">Trachynia distachya</name>
    <dbReference type="NCBI Taxonomy" id="15368"/>
    <lineage>
        <taxon>Eukaryota</taxon>
        <taxon>Viridiplantae</taxon>
        <taxon>Streptophyta</taxon>
        <taxon>Embryophyta</taxon>
        <taxon>Tracheophyta</taxon>
        <taxon>Spermatophyta</taxon>
        <taxon>Magnoliopsida</taxon>
        <taxon>Liliopsida</taxon>
        <taxon>Poales</taxon>
        <taxon>Poaceae</taxon>
        <taxon>BOP clade</taxon>
        <taxon>Pooideae</taxon>
        <taxon>Stipodae</taxon>
        <taxon>Brachypodieae</taxon>
        <taxon>Brachypodium</taxon>
    </lineage>
</organism>
<dbReference type="InterPro" id="IPR000490">
    <property type="entry name" value="Glyco_hydro_17"/>
</dbReference>
<name>I1HV52_BRADI</name>
<evidence type="ECO:0000313" key="10">
    <source>
        <dbReference type="Proteomes" id="UP000008810"/>
    </source>
</evidence>
<reference evidence="8 9" key="1">
    <citation type="journal article" date="2010" name="Nature">
        <title>Genome sequencing and analysis of the model grass Brachypodium distachyon.</title>
        <authorList>
            <consortium name="International Brachypodium Initiative"/>
        </authorList>
    </citation>
    <scope>NUCLEOTIDE SEQUENCE [LARGE SCALE GENOMIC DNA]</scope>
    <source>
        <strain evidence="8 9">Bd21</strain>
    </source>
</reference>
<sequence length="382" mass="39975">MTMILSGSGEQGGLAAPMLRLASALLLVGVLIASVPAGVESIGACNGVIGSDLPPAHDVVQLYKSNGITAMRFYNPQPELLDALRGSGIAVILGTANADVPLLASKPGYAASWVATNVQPYYPSVNISYITVGNEITGDPAFKSSILPAMKSLHFALAGALGARAAGGIKVSTALRFDALVDTFPPSKGAFKDAETMVPLAGFLASTGAPLLADVYPYFAYRDNPKDIALSYATFQPGSTPVRDDGSGLVYTTLFDAMVDALYSALEKAGEPAVRVVVSESGWPSAGGFGATVENARAYNQGLIDHVGKGTPKRPGAPVEAYIFSMFNENLKPGDETERHFGLFYPSKAPVCPISFHGVQQPAAKQRQHAPLKKGAKNHTNY</sequence>
<evidence type="ECO:0000256" key="5">
    <source>
        <dbReference type="RuleBase" id="RU004336"/>
    </source>
</evidence>
<dbReference type="eggNOG" id="ENOG502QQ3M">
    <property type="taxonomic scope" value="Eukaryota"/>
</dbReference>
<protein>
    <recommendedName>
        <fullName evidence="11">Glucan endo-1,3-beta-D-glucosidase</fullName>
    </recommendedName>
</protein>
<dbReference type="OMA" id="WRREQSK"/>
<proteinExistence type="inferred from homology"/>
<dbReference type="GO" id="GO:0005975">
    <property type="term" value="P:carbohydrate metabolic process"/>
    <property type="evidence" value="ECO:0007669"/>
    <property type="project" value="InterPro"/>
</dbReference>
<feature type="compositionally biased region" description="Basic residues" evidence="6">
    <location>
        <begin position="366"/>
        <end position="382"/>
    </location>
</feature>
<keyword evidence="10" id="KW-1185">Reference proteome</keyword>
<evidence type="ECO:0000256" key="6">
    <source>
        <dbReference type="SAM" id="MobiDB-lite"/>
    </source>
</evidence>
<gene>
    <name evidence="9" type="primary">LOC100828178</name>
    <name evidence="8" type="ORF">BRADI_2g60557v3</name>
</gene>
<accession>I1HV52</accession>
<dbReference type="PANTHER" id="PTHR32227">
    <property type="entry name" value="GLUCAN ENDO-1,3-BETA-GLUCOSIDASE BG1-RELATED-RELATED"/>
    <property type="match status" value="1"/>
</dbReference>
<dbReference type="EnsemblPlants" id="PNT73588">
    <property type="protein sequence ID" value="PNT73588"/>
    <property type="gene ID" value="BRADI_2g60557v3"/>
</dbReference>
<dbReference type="KEGG" id="bdi:100828178"/>
<evidence type="ECO:0000256" key="4">
    <source>
        <dbReference type="RuleBase" id="RU004335"/>
    </source>
</evidence>
<reference evidence="8" key="2">
    <citation type="submission" date="2017-06" db="EMBL/GenBank/DDBJ databases">
        <title>WGS assembly of Brachypodium distachyon.</title>
        <authorList>
            <consortium name="The International Brachypodium Initiative"/>
            <person name="Lucas S."/>
            <person name="Harmon-Smith M."/>
            <person name="Lail K."/>
            <person name="Tice H."/>
            <person name="Grimwood J."/>
            <person name="Bruce D."/>
            <person name="Barry K."/>
            <person name="Shu S."/>
            <person name="Lindquist E."/>
            <person name="Wang M."/>
            <person name="Pitluck S."/>
            <person name="Vogel J.P."/>
            <person name="Garvin D.F."/>
            <person name="Mockler T.C."/>
            <person name="Schmutz J."/>
            <person name="Rokhsar D."/>
            <person name="Bevan M.W."/>
        </authorList>
    </citation>
    <scope>NUCLEOTIDE SEQUENCE</scope>
    <source>
        <strain evidence="8">Bd21</strain>
    </source>
</reference>
<dbReference type="EMBL" id="CM000881">
    <property type="protein sequence ID" value="PNT73588.1"/>
    <property type="molecule type" value="Genomic_DNA"/>
</dbReference>
<dbReference type="AlphaFoldDB" id="I1HV52"/>
<dbReference type="PROSITE" id="PS00587">
    <property type="entry name" value="GLYCOSYL_HYDROL_F17"/>
    <property type="match status" value="1"/>
</dbReference>
<feature type="signal peptide" evidence="7">
    <location>
        <begin position="1"/>
        <end position="41"/>
    </location>
</feature>
<dbReference type="HOGENOM" id="CLU_024953_0_0_1"/>
<evidence type="ECO:0000256" key="7">
    <source>
        <dbReference type="SAM" id="SignalP"/>
    </source>
</evidence>
<dbReference type="Gene3D" id="3.20.20.80">
    <property type="entry name" value="Glycosidases"/>
    <property type="match status" value="1"/>
</dbReference>
<dbReference type="Gramene" id="PNT73588">
    <property type="protein sequence ID" value="PNT73588"/>
    <property type="gene ID" value="BRADI_2g60557v3"/>
</dbReference>
<dbReference type="GeneID" id="100828178"/>
<keyword evidence="7" id="KW-0732">Signal</keyword>
<dbReference type="GO" id="GO:0042973">
    <property type="term" value="F:glucan endo-1,3-beta-D-glucosidase activity"/>
    <property type="evidence" value="ECO:0007669"/>
    <property type="project" value="UniProtKB-ARBA"/>
</dbReference>
<dbReference type="InterPro" id="IPR017853">
    <property type="entry name" value="GH"/>
</dbReference>
<keyword evidence="3 5" id="KW-0326">Glycosidase</keyword>
<dbReference type="Proteomes" id="UP000008810">
    <property type="component" value="Chromosome 2"/>
</dbReference>
<evidence type="ECO:0000256" key="3">
    <source>
        <dbReference type="ARBA" id="ARBA00023295"/>
    </source>
</evidence>
<comment type="similarity">
    <text evidence="1 4">Belongs to the glycosyl hydrolase 17 family.</text>
</comment>
<evidence type="ECO:0008006" key="11">
    <source>
        <dbReference type="Google" id="ProtNLM"/>
    </source>
</evidence>
<evidence type="ECO:0000313" key="9">
    <source>
        <dbReference type="EnsemblPlants" id="PNT73588"/>
    </source>
</evidence>
<reference evidence="9" key="3">
    <citation type="submission" date="2018-08" db="UniProtKB">
        <authorList>
            <consortium name="EnsemblPlants"/>
        </authorList>
    </citation>
    <scope>IDENTIFICATION</scope>
    <source>
        <strain evidence="9">cv. Bd21</strain>
    </source>
</reference>
<dbReference type="OrthoDB" id="941679at2759"/>
<evidence type="ECO:0000256" key="2">
    <source>
        <dbReference type="ARBA" id="ARBA00022801"/>
    </source>
</evidence>
<dbReference type="Pfam" id="PF00332">
    <property type="entry name" value="Glyco_hydro_17"/>
    <property type="match status" value="1"/>
</dbReference>
<feature type="region of interest" description="Disordered" evidence="6">
    <location>
        <begin position="359"/>
        <end position="382"/>
    </location>
</feature>
<dbReference type="SUPFAM" id="SSF51445">
    <property type="entry name" value="(Trans)glycosidases"/>
    <property type="match status" value="1"/>
</dbReference>
<dbReference type="FunFam" id="3.20.20.80:FF:000010">
    <property type="entry name" value="glucan endo-1,3-beta-glucosidase, basic"/>
    <property type="match status" value="1"/>
</dbReference>
<dbReference type="InterPro" id="IPR044965">
    <property type="entry name" value="Glyco_hydro_17_plant"/>
</dbReference>
<dbReference type="RefSeq" id="XP_010232812.1">
    <property type="nucleotide sequence ID" value="XM_010234510.2"/>
</dbReference>
<feature type="chain" id="PRO_5003643240" description="Glucan endo-1,3-beta-D-glucosidase" evidence="7">
    <location>
        <begin position="42"/>
        <end position="382"/>
    </location>
</feature>